<accession>A0A437ME17</accession>
<dbReference type="InterPro" id="IPR020845">
    <property type="entry name" value="AMP-binding_CS"/>
</dbReference>
<dbReference type="GO" id="GO:0016877">
    <property type="term" value="F:ligase activity, forming carbon-sulfur bonds"/>
    <property type="evidence" value="ECO:0007669"/>
    <property type="project" value="UniProtKB-ARBA"/>
</dbReference>
<dbReference type="PROSITE" id="PS00455">
    <property type="entry name" value="AMP_BINDING"/>
    <property type="match status" value="1"/>
</dbReference>
<dbReference type="SUPFAM" id="SSF56801">
    <property type="entry name" value="Acetyl-CoA synthetase-like"/>
    <property type="match status" value="1"/>
</dbReference>
<evidence type="ECO:0000259" key="2">
    <source>
        <dbReference type="Pfam" id="PF13193"/>
    </source>
</evidence>
<dbReference type="Pfam" id="PF13193">
    <property type="entry name" value="AMP-binding_C"/>
    <property type="match status" value="1"/>
</dbReference>
<feature type="domain" description="AMP-dependent synthetase/ligase" evidence="1">
    <location>
        <begin position="19"/>
        <end position="374"/>
    </location>
</feature>
<organism evidence="3 4">
    <name type="scientific">Rhodovarius crocodyli</name>
    <dbReference type="NCBI Taxonomy" id="1979269"/>
    <lineage>
        <taxon>Bacteria</taxon>
        <taxon>Pseudomonadati</taxon>
        <taxon>Pseudomonadota</taxon>
        <taxon>Alphaproteobacteria</taxon>
        <taxon>Acetobacterales</taxon>
        <taxon>Roseomonadaceae</taxon>
        <taxon>Rhodovarius</taxon>
    </lineage>
</organism>
<dbReference type="InterPro" id="IPR050237">
    <property type="entry name" value="ATP-dep_AMP-bd_enzyme"/>
</dbReference>
<evidence type="ECO:0000259" key="1">
    <source>
        <dbReference type="Pfam" id="PF00501"/>
    </source>
</evidence>
<sequence>MTLQRHAPSFPSLAIRAFTRHAGALAFEDGRGGVSHGAVLELLGRFQAVLAARGIGRGQRVALLSANRWESWVAGLAAQALGAATTWLHPMGALDAHVFQIEDSEAAALIIDADAFGARGGEIAARLPGLDVLTLGRAEYGAPLLPLAEATGSRTARDLSRPDDIAALNYTGGTTGRPKGVLRDSAALSAMALTIGEAFELPATPRYLAAAPISHVSGTNLVPCFLRGGSAHLLPAFDPEELLSTIQRARINFTLTVPTMIYRLLDDPALERFDTSSLELLLYGASPMAPSRLAEALERIGPVFSQLYGQSECYPIAALPRADHDPSRPELLTACGFPTASAQVALLDDAGQEVAPGEAGEICVRSPIVMQAYWKQPAATEEAFAHGWLHTGDIARQDEQGRLYIVDRKKDMVVTGGFNVYPREVEDVLATHPAVALAAVVGVPDTRWGEAVKAFIVLKPGAEVAAQDLTALVRDAKGAVHAPKQVEFAASLPLTPLGKLDKKALRAAAWAGQARGVA</sequence>
<dbReference type="OrthoDB" id="9803968at2"/>
<dbReference type="EMBL" id="SACL01000004">
    <property type="protein sequence ID" value="RVT95913.1"/>
    <property type="molecule type" value="Genomic_DNA"/>
</dbReference>
<dbReference type="InterPro" id="IPR000873">
    <property type="entry name" value="AMP-dep_synth/lig_dom"/>
</dbReference>
<dbReference type="Pfam" id="PF00501">
    <property type="entry name" value="AMP-binding"/>
    <property type="match status" value="1"/>
</dbReference>
<comment type="caution">
    <text evidence="3">The sequence shown here is derived from an EMBL/GenBank/DDBJ whole genome shotgun (WGS) entry which is preliminary data.</text>
</comment>
<proteinExistence type="predicted"/>
<dbReference type="PANTHER" id="PTHR43767:SF7">
    <property type="entry name" value="MEDIUM_LONG-CHAIN-FATTY-ACID--COA LIGASE FADD8"/>
    <property type="match status" value="1"/>
</dbReference>
<evidence type="ECO:0000313" key="3">
    <source>
        <dbReference type="EMBL" id="RVT95913.1"/>
    </source>
</evidence>
<dbReference type="RefSeq" id="WP_127787848.1">
    <property type="nucleotide sequence ID" value="NZ_SACL01000004.1"/>
</dbReference>
<dbReference type="AlphaFoldDB" id="A0A437ME17"/>
<keyword evidence="4" id="KW-1185">Reference proteome</keyword>
<protein>
    <submittedName>
        <fullName evidence="3">Acyl-CoA synthetase</fullName>
    </submittedName>
</protein>
<feature type="domain" description="AMP-binding enzyme C-terminal" evidence="2">
    <location>
        <begin position="424"/>
        <end position="499"/>
    </location>
</feature>
<dbReference type="Gene3D" id="3.40.50.12780">
    <property type="entry name" value="N-terminal domain of ligase-like"/>
    <property type="match status" value="1"/>
</dbReference>
<dbReference type="InterPro" id="IPR025110">
    <property type="entry name" value="AMP-bd_C"/>
</dbReference>
<name>A0A437ME17_9PROT</name>
<dbReference type="InterPro" id="IPR042099">
    <property type="entry name" value="ANL_N_sf"/>
</dbReference>
<dbReference type="PANTHER" id="PTHR43767">
    <property type="entry name" value="LONG-CHAIN-FATTY-ACID--COA LIGASE"/>
    <property type="match status" value="1"/>
</dbReference>
<dbReference type="Proteomes" id="UP000282957">
    <property type="component" value="Unassembled WGS sequence"/>
</dbReference>
<gene>
    <name evidence="3" type="ORF">EOD42_12300</name>
</gene>
<dbReference type="Gene3D" id="3.30.300.30">
    <property type="match status" value="1"/>
</dbReference>
<evidence type="ECO:0000313" key="4">
    <source>
        <dbReference type="Proteomes" id="UP000282957"/>
    </source>
</evidence>
<reference evidence="3 4" key="1">
    <citation type="submission" date="2019-01" db="EMBL/GenBank/DDBJ databases">
        <authorList>
            <person name="Chen W.-M."/>
        </authorList>
    </citation>
    <scope>NUCLEOTIDE SEQUENCE [LARGE SCALE GENOMIC DNA]</scope>
    <source>
        <strain evidence="3 4">CCP-6</strain>
    </source>
</reference>
<dbReference type="InterPro" id="IPR045851">
    <property type="entry name" value="AMP-bd_C_sf"/>
</dbReference>